<evidence type="ECO:0008006" key="3">
    <source>
        <dbReference type="Google" id="ProtNLM"/>
    </source>
</evidence>
<accession>A0A482XBS7</accession>
<sequence length="421" mass="47096">MLENCNNRNKLSDLSDVIGCLKLWHLPVRLALQHTLPLPVSLPRLVAADNQWLLFLLSVSIFGYTKQQALELLSSFTSATYREHLQYALKFEVDCEGHVLAKKDGDEDACCDESSLIVHVAKHGGDLKRFLTQTRALQSPGLALLSSILDPNNVVASFCEWLLASLPNPPQIFCPVSPLDWSSTDIANLLNHVVSLTFINTLQHAFTIFLPDNPLFYVAEFLVDSIVHRQFERCVEDLESFKASLKLLENVEDGCFESVEWVCATAVRLCTTALIRCFPSYSQQHTFLKTICKVDLQASLPLKSAQPDFRLLLALTEYMMQEGSNLDYSEIYDASSGRLDLEKLLAKLVAAGKFSVAHSFATIADLSHCRILLVEWKEKANKMADDFWSGCDAAFLAGNLPANDAVRFYLELNDGAQSQRR</sequence>
<dbReference type="GO" id="GO:0030424">
    <property type="term" value="C:axon"/>
    <property type="evidence" value="ECO:0007669"/>
    <property type="project" value="TreeGrafter"/>
</dbReference>
<dbReference type="GO" id="GO:0030425">
    <property type="term" value="C:dendrite"/>
    <property type="evidence" value="ECO:0007669"/>
    <property type="project" value="TreeGrafter"/>
</dbReference>
<comment type="caution">
    <text evidence="1">The sequence shown here is derived from an EMBL/GenBank/DDBJ whole genome shotgun (WGS) entry which is preliminary data.</text>
</comment>
<organism evidence="1 2">
    <name type="scientific">Laodelphax striatellus</name>
    <name type="common">Small brown planthopper</name>
    <name type="synonym">Delphax striatella</name>
    <dbReference type="NCBI Taxonomy" id="195883"/>
    <lineage>
        <taxon>Eukaryota</taxon>
        <taxon>Metazoa</taxon>
        <taxon>Ecdysozoa</taxon>
        <taxon>Arthropoda</taxon>
        <taxon>Hexapoda</taxon>
        <taxon>Insecta</taxon>
        <taxon>Pterygota</taxon>
        <taxon>Neoptera</taxon>
        <taxon>Paraneoptera</taxon>
        <taxon>Hemiptera</taxon>
        <taxon>Auchenorrhyncha</taxon>
        <taxon>Fulgoroidea</taxon>
        <taxon>Delphacidae</taxon>
        <taxon>Criomorphinae</taxon>
        <taxon>Laodelphax</taxon>
    </lineage>
</organism>
<protein>
    <recommendedName>
        <fullName evidence="3">Spatacsin C-terminal domain-containing protein</fullName>
    </recommendedName>
</protein>
<reference evidence="1 2" key="1">
    <citation type="journal article" date="2017" name="Gigascience">
        <title>Genome sequence of the small brown planthopper, Laodelphax striatellus.</title>
        <authorList>
            <person name="Zhu J."/>
            <person name="Jiang F."/>
            <person name="Wang X."/>
            <person name="Yang P."/>
            <person name="Bao Y."/>
            <person name="Zhao W."/>
            <person name="Wang W."/>
            <person name="Lu H."/>
            <person name="Wang Q."/>
            <person name="Cui N."/>
            <person name="Li J."/>
            <person name="Chen X."/>
            <person name="Luo L."/>
            <person name="Yu J."/>
            <person name="Kang L."/>
            <person name="Cui F."/>
        </authorList>
    </citation>
    <scope>NUCLEOTIDE SEQUENCE [LARGE SCALE GENOMIC DNA]</scope>
    <source>
        <strain evidence="1">Lst14</strain>
    </source>
</reference>
<dbReference type="EMBL" id="QKKF02012839">
    <property type="protein sequence ID" value="RZF43206.1"/>
    <property type="molecule type" value="Genomic_DNA"/>
</dbReference>
<dbReference type="GO" id="GO:0048489">
    <property type="term" value="P:synaptic vesicle transport"/>
    <property type="evidence" value="ECO:0007669"/>
    <property type="project" value="TreeGrafter"/>
</dbReference>
<dbReference type="GO" id="GO:0045202">
    <property type="term" value="C:synapse"/>
    <property type="evidence" value="ECO:0007669"/>
    <property type="project" value="TreeGrafter"/>
</dbReference>
<gene>
    <name evidence="1" type="ORF">LSTR_LSTR015645</name>
</gene>
<dbReference type="OrthoDB" id="2018754at2759"/>
<dbReference type="GO" id="GO:0007268">
    <property type="term" value="P:chemical synaptic transmission"/>
    <property type="evidence" value="ECO:0007669"/>
    <property type="project" value="TreeGrafter"/>
</dbReference>
<keyword evidence="2" id="KW-1185">Reference proteome</keyword>
<dbReference type="GO" id="GO:0007409">
    <property type="term" value="P:axonogenesis"/>
    <property type="evidence" value="ECO:0007669"/>
    <property type="project" value="TreeGrafter"/>
</dbReference>
<proteinExistence type="predicted"/>
<dbReference type="GO" id="GO:0005737">
    <property type="term" value="C:cytoplasm"/>
    <property type="evidence" value="ECO:0007669"/>
    <property type="project" value="TreeGrafter"/>
</dbReference>
<evidence type="ECO:0000313" key="2">
    <source>
        <dbReference type="Proteomes" id="UP000291343"/>
    </source>
</evidence>
<dbReference type="PANTHER" id="PTHR13650">
    <property type="entry name" value="SPATACSIN"/>
    <property type="match status" value="1"/>
</dbReference>
<name>A0A482XBS7_LAOST</name>
<dbReference type="AlphaFoldDB" id="A0A482XBS7"/>
<feature type="non-terminal residue" evidence="1">
    <location>
        <position position="421"/>
    </location>
</feature>
<evidence type="ECO:0000313" key="1">
    <source>
        <dbReference type="EMBL" id="RZF43206.1"/>
    </source>
</evidence>
<dbReference type="STRING" id="195883.A0A482XBS7"/>
<dbReference type="GO" id="GO:0008088">
    <property type="term" value="P:axo-dendritic transport"/>
    <property type="evidence" value="ECO:0007669"/>
    <property type="project" value="TreeGrafter"/>
</dbReference>
<dbReference type="InParanoid" id="A0A482XBS7"/>
<dbReference type="Proteomes" id="UP000291343">
    <property type="component" value="Unassembled WGS sequence"/>
</dbReference>
<dbReference type="PANTHER" id="PTHR13650:SF0">
    <property type="entry name" value="SPATACSIN"/>
    <property type="match status" value="1"/>
</dbReference>
<dbReference type="InterPro" id="IPR028103">
    <property type="entry name" value="Spatacsin"/>
</dbReference>